<comment type="caution">
    <text evidence="2">The sequence shown here is derived from an EMBL/GenBank/DDBJ whole genome shotgun (WGS) entry which is preliminary data.</text>
</comment>
<accession>A0A8T0K976</accession>
<feature type="region of interest" description="Disordered" evidence="1">
    <location>
        <begin position="16"/>
        <end position="56"/>
    </location>
</feature>
<name>A0A8T0K976_PHAAN</name>
<dbReference type="AlphaFoldDB" id="A0A8T0K976"/>
<dbReference type="EMBL" id="JABFOF010000006">
    <property type="protein sequence ID" value="KAG2394775.1"/>
    <property type="molecule type" value="Genomic_DNA"/>
</dbReference>
<dbReference type="Gene3D" id="1.10.510.10">
    <property type="entry name" value="Transferase(Phosphotransferase) domain 1"/>
    <property type="match status" value="1"/>
</dbReference>
<evidence type="ECO:0000256" key="1">
    <source>
        <dbReference type="SAM" id="MobiDB-lite"/>
    </source>
</evidence>
<reference evidence="2 3" key="1">
    <citation type="submission" date="2020-05" db="EMBL/GenBank/DDBJ databases">
        <title>Vigna angularis (adzuki bean) Var. LongXiaoDou No. 4 denovo assembly.</title>
        <authorList>
            <person name="Xiang H."/>
        </authorList>
    </citation>
    <scope>NUCLEOTIDE SEQUENCE [LARGE SCALE GENOMIC DNA]</scope>
    <source>
        <tissue evidence="2">Leaf</tissue>
    </source>
</reference>
<proteinExistence type="predicted"/>
<dbReference type="SUPFAM" id="SSF56112">
    <property type="entry name" value="Protein kinase-like (PK-like)"/>
    <property type="match status" value="1"/>
</dbReference>
<protein>
    <recommendedName>
        <fullName evidence="4">Protein kinase domain-containing protein</fullName>
    </recommendedName>
</protein>
<organism evidence="2 3">
    <name type="scientific">Phaseolus angularis</name>
    <name type="common">Azuki bean</name>
    <name type="synonym">Vigna angularis</name>
    <dbReference type="NCBI Taxonomy" id="3914"/>
    <lineage>
        <taxon>Eukaryota</taxon>
        <taxon>Viridiplantae</taxon>
        <taxon>Streptophyta</taxon>
        <taxon>Embryophyta</taxon>
        <taxon>Tracheophyta</taxon>
        <taxon>Spermatophyta</taxon>
        <taxon>Magnoliopsida</taxon>
        <taxon>eudicotyledons</taxon>
        <taxon>Gunneridae</taxon>
        <taxon>Pentapetalae</taxon>
        <taxon>rosids</taxon>
        <taxon>fabids</taxon>
        <taxon>Fabales</taxon>
        <taxon>Fabaceae</taxon>
        <taxon>Papilionoideae</taxon>
        <taxon>50 kb inversion clade</taxon>
        <taxon>NPAAA clade</taxon>
        <taxon>indigoferoid/millettioid clade</taxon>
        <taxon>Phaseoleae</taxon>
        <taxon>Vigna</taxon>
    </lineage>
</organism>
<sequence length="166" mass="18449">MWLLLQMYPTLRYQISGDGERHDQTPPPVAASHASSSNEVDEITNSVHDKRSHAEYSKDSKTVTLGEWISSCSQYPDMRANVSCFFGYPDIVMLHSMHPLVFLPDRTSSRVVLPAPLTPIRAVSTPGLKAPLIPFRSKLTDKSDVYAFGVVLLKLLVGKKLLVVLL</sequence>
<evidence type="ECO:0008006" key="4">
    <source>
        <dbReference type="Google" id="ProtNLM"/>
    </source>
</evidence>
<evidence type="ECO:0000313" key="2">
    <source>
        <dbReference type="EMBL" id="KAG2394775.1"/>
    </source>
</evidence>
<dbReference type="InterPro" id="IPR011009">
    <property type="entry name" value="Kinase-like_dom_sf"/>
</dbReference>
<feature type="compositionally biased region" description="Basic and acidic residues" evidence="1">
    <location>
        <begin position="47"/>
        <end position="56"/>
    </location>
</feature>
<gene>
    <name evidence="2" type="ORF">HKW66_Vig0078500</name>
</gene>
<evidence type="ECO:0000313" key="3">
    <source>
        <dbReference type="Proteomes" id="UP000743370"/>
    </source>
</evidence>
<dbReference type="Proteomes" id="UP000743370">
    <property type="component" value="Unassembled WGS sequence"/>
</dbReference>